<dbReference type="PRINTS" id="PR00352">
    <property type="entry name" value="3FE4SFRDOXIN"/>
</dbReference>
<evidence type="ECO:0000313" key="6">
    <source>
        <dbReference type="Proteomes" id="UP000250434"/>
    </source>
</evidence>
<evidence type="ECO:0000256" key="4">
    <source>
        <dbReference type="RuleBase" id="RU368020"/>
    </source>
</evidence>
<proteinExistence type="predicted"/>
<dbReference type="SUPFAM" id="SSF54862">
    <property type="entry name" value="4Fe-4S ferredoxins"/>
    <property type="match status" value="1"/>
</dbReference>
<dbReference type="Gene3D" id="3.30.70.20">
    <property type="match status" value="1"/>
</dbReference>
<evidence type="ECO:0000256" key="3">
    <source>
        <dbReference type="ARBA" id="ARBA00023014"/>
    </source>
</evidence>
<keyword evidence="4" id="KW-0813">Transport</keyword>
<dbReference type="GO" id="GO:0009055">
    <property type="term" value="F:electron transfer activity"/>
    <property type="evidence" value="ECO:0007669"/>
    <property type="project" value="UniProtKB-UniRule"/>
</dbReference>
<dbReference type="EMBL" id="CP015163">
    <property type="protein sequence ID" value="AXB43166.1"/>
    <property type="molecule type" value="Genomic_DNA"/>
</dbReference>
<organism evidence="5 6">
    <name type="scientific">Amycolatopsis albispora</name>
    <dbReference type="NCBI Taxonomy" id="1804986"/>
    <lineage>
        <taxon>Bacteria</taxon>
        <taxon>Bacillati</taxon>
        <taxon>Actinomycetota</taxon>
        <taxon>Actinomycetes</taxon>
        <taxon>Pseudonocardiales</taxon>
        <taxon>Pseudonocardiaceae</taxon>
        <taxon>Amycolatopsis</taxon>
    </lineage>
</organism>
<accession>A0A344L542</accession>
<keyword evidence="2 4" id="KW-0408">Iron</keyword>
<keyword evidence="3 4" id="KW-0411">Iron-sulfur</keyword>
<evidence type="ECO:0000313" key="5">
    <source>
        <dbReference type="EMBL" id="AXB43166.1"/>
    </source>
</evidence>
<keyword evidence="4" id="KW-0249">Electron transport</keyword>
<dbReference type="RefSeq" id="WP_113692411.1">
    <property type="nucleotide sequence ID" value="NZ_CP015163.1"/>
</dbReference>
<comment type="function">
    <text evidence="4">Ferredoxins are iron-sulfur proteins that transfer electrons in a wide variety of metabolic reactions.</text>
</comment>
<dbReference type="KEGG" id="aab:A4R43_11885"/>
<keyword evidence="1 4" id="KW-0479">Metal-binding</keyword>
<sequence length="71" mass="7545">MTWQVEVSATDCIASGMCAALAPEHFVLEGEHAEPVASEIEPDEIVLDAADSCPVQAILVRDGDREVGPRP</sequence>
<evidence type="ECO:0000256" key="1">
    <source>
        <dbReference type="ARBA" id="ARBA00022723"/>
    </source>
</evidence>
<dbReference type="GO" id="GO:0005506">
    <property type="term" value="F:iron ion binding"/>
    <property type="evidence" value="ECO:0007669"/>
    <property type="project" value="UniProtKB-UniRule"/>
</dbReference>
<reference evidence="5 6" key="1">
    <citation type="submission" date="2016-04" db="EMBL/GenBank/DDBJ databases">
        <title>Complete genome sequence and analysis of deep-sea sediment isolate, Amycolatopsis sp. WP1.</title>
        <authorList>
            <person name="Wang H."/>
            <person name="Chen S."/>
            <person name="Wu Q."/>
        </authorList>
    </citation>
    <scope>NUCLEOTIDE SEQUENCE [LARGE SCALE GENOMIC DNA]</scope>
    <source>
        <strain evidence="5 6">WP1</strain>
    </source>
</reference>
<dbReference type="Proteomes" id="UP000250434">
    <property type="component" value="Chromosome"/>
</dbReference>
<dbReference type="Pfam" id="PF13370">
    <property type="entry name" value="Fer4_13"/>
    <property type="match status" value="1"/>
</dbReference>
<dbReference type="GO" id="GO:0051536">
    <property type="term" value="F:iron-sulfur cluster binding"/>
    <property type="evidence" value="ECO:0007669"/>
    <property type="project" value="UniProtKB-KW"/>
</dbReference>
<dbReference type="AlphaFoldDB" id="A0A344L542"/>
<keyword evidence="6" id="KW-1185">Reference proteome</keyword>
<evidence type="ECO:0000256" key="2">
    <source>
        <dbReference type="ARBA" id="ARBA00023004"/>
    </source>
</evidence>
<gene>
    <name evidence="5" type="ORF">A4R43_11885</name>
</gene>
<dbReference type="OrthoDB" id="4557285at2"/>
<name>A0A344L542_9PSEU</name>
<dbReference type="InterPro" id="IPR001080">
    <property type="entry name" value="3Fe4S_ferredoxin"/>
</dbReference>
<protein>
    <recommendedName>
        <fullName evidence="4">Ferredoxin</fullName>
    </recommendedName>
</protein>